<protein>
    <recommendedName>
        <fullName evidence="1">PPM-type phosphatase domain-containing protein</fullName>
    </recommendedName>
</protein>
<keyword evidence="3" id="KW-1185">Reference proteome</keyword>
<dbReference type="PROSITE" id="PS51746">
    <property type="entry name" value="PPM_2"/>
    <property type="match status" value="1"/>
</dbReference>
<dbReference type="PANTHER" id="PTHR13832">
    <property type="entry name" value="PROTEIN PHOSPHATASE 2C"/>
    <property type="match status" value="1"/>
</dbReference>
<dbReference type="EMBL" id="CDMY01000040">
    <property type="protein sequence ID" value="CEL92032.1"/>
    <property type="molecule type" value="Genomic_DNA"/>
</dbReference>
<dbReference type="SMART" id="SM00332">
    <property type="entry name" value="PP2Cc"/>
    <property type="match status" value="1"/>
</dbReference>
<evidence type="ECO:0000313" key="2">
    <source>
        <dbReference type="EMBL" id="CEL92032.1"/>
    </source>
</evidence>
<accession>A0A0G4E9H2</accession>
<sequence length="362" mass="40965">MRFATLFFCPQCFSTMREEMKSWCEGNGGMLVPGSCAEKKETTEGGGRQELRDIYEQLRWVKAQLPTLEALLTGHVNRLDQIVNFLRSIWEPEPPRFPMSSHLLQPRVHDRRQVERHSARMRQYLVTRKRQMLWSRSDAYAEAELPSDEAEALSESAVRAPKKAMRGAMTSVLFVLKSEDMGRRKYMEDRHKVVDSFTGVYDGHGGEKVADYVKEKLHETLAEKLQQSNSDVKESLRQTFLEVEVKLHDVDMKSGTTATVCVVHPKTQKEEKDQTLTCANVGDSRGVLVSGDGQTQRVTTEHKAGEEAERARIKEAGGVVWFLGTWRVGGELAVSRALGDLNFKERKAGRGCTAEPSIFERT</sequence>
<dbReference type="VEuPathDB" id="CryptoDB:Vbra_6770"/>
<dbReference type="InterPro" id="IPR036457">
    <property type="entry name" value="PPM-type-like_dom_sf"/>
</dbReference>
<gene>
    <name evidence="2" type="ORF">Vbra_6770</name>
</gene>
<name>A0A0G4E9H2_VITBC</name>
<dbReference type="CDD" id="cd00143">
    <property type="entry name" value="PP2Cc"/>
    <property type="match status" value="1"/>
</dbReference>
<dbReference type="InParanoid" id="A0A0G4E9H2"/>
<dbReference type="PhylomeDB" id="A0A0G4E9H2"/>
<dbReference type="InterPro" id="IPR001932">
    <property type="entry name" value="PPM-type_phosphatase-like_dom"/>
</dbReference>
<reference evidence="2 3" key="1">
    <citation type="submission" date="2014-11" db="EMBL/GenBank/DDBJ databases">
        <authorList>
            <person name="Zhu J."/>
            <person name="Qi W."/>
            <person name="Song R."/>
        </authorList>
    </citation>
    <scope>NUCLEOTIDE SEQUENCE [LARGE SCALE GENOMIC DNA]</scope>
</reference>
<dbReference type="PANTHER" id="PTHR13832:SF827">
    <property type="entry name" value="PROTEIN PHOSPHATASE 1L"/>
    <property type="match status" value="1"/>
</dbReference>
<dbReference type="STRING" id="1169540.A0A0G4E9H2"/>
<evidence type="ECO:0000259" key="1">
    <source>
        <dbReference type="PROSITE" id="PS51746"/>
    </source>
</evidence>
<organism evidence="2 3">
    <name type="scientific">Vitrella brassicaformis (strain CCMP3155)</name>
    <dbReference type="NCBI Taxonomy" id="1169540"/>
    <lineage>
        <taxon>Eukaryota</taxon>
        <taxon>Sar</taxon>
        <taxon>Alveolata</taxon>
        <taxon>Colpodellida</taxon>
        <taxon>Vitrellaceae</taxon>
        <taxon>Vitrella</taxon>
    </lineage>
</organism>
<dbReference type="OrthoDB" id="10264738at2759"/>
<dbReference type="Pfam" id="PF00481">
    <property type="entry name" value="PP2C"/>
    <property type="match status" value="1"/>
</dbReference>
<proteinExistence type="predicted"/>
<dbReference type="GO" id="GO:0004722">
    <property type="term" value="F:protein serine/threonine phosphatase activity"/>
    <property type="evidence" value="ECO:0007669"/>
    <property type="project" value="InterPro"/>
</dbReference>
<dbReference type="SUPFAM" id="SSF81606">
    <property type="entry name" value="PP2C-like"/>
    <property type="match status" value="1"/>
</dbReference>
<feature type="domain" description="PPM-type phosphatase" evidence="1">
    <location>
        <begin position="174"/>
        <end position="362"/>
    </location>
</feature>
<dbReference type="InterPro" id="IPR015655">
    <property type="entry name" value="PP2C"/>
</dbReference>
<evidence type="ECO:0000313" key="3">
    <source>
        <dbReference type="Proteomes" id="UP000041254"/>
    </source>
</evidence>
<dbReference type="AlphaFoldDB" id="A0A0G4E9H2"/>
<dbReference type="Gene3D" id="3.60.40.10">
    <property type="entry name" value="PPM-type phosphatase domain"/>
    <property type="match status" value="1"/>
</dbReference>
<dbReference type="Proteomes" id="UP000041254">
    <property type="component" value="Unassembled WGS sequence"/>
</dbReference>